<proteinExistence type="predicted"/>
<dbReference type="OrthoDB" id="4500473at2759"/>
<dbReference type="EMBL" id="NJEU01001053">
    <property type="protein sequence ID" value="PHH68808.1"/>
    <property type="molecule type" value="Genomic_DNA"/>
</dbReference>
<protein>
    <submittedName>
        <fullName evidence="1">Uncharacterized protein</fullName>
    </submittedName>
</protein>
<comment type="caution">
    <text evidence="1">The sequence shown here is derived from an EMBL/GenBank/DDBJ whole genome shotgun (WGS) entry which is preliminary data.</text>
</comment>
<dbReference type="Proteomes" id="UP000224854">
    <property type="component" value="Unassembled WGS sequence"/>
</dbReference>
<keyword evidence="2" id="KW-1185">Reference proteome</keyword>
<accession>A0A2C5XSE0</accession>
<evidence type="ECO:0000313" key="1">
    <source>
        <dbReference type="EMBL" id="PHH68808.1"/>
    </source>
</evidence>
<reference evidence="1 2" key="1">
    <citation type="submission" date="2017-06" db="EMBL/GenBank/DDBJ databases">
        <title>Ant-infecting Ophiocordyceps genomes reveal a high diversity of potential behavioral manipulation genes and a possible major role for enterotoxins.</title>
        <authorList>
            <person name="De Bekker C."/>
            <person name="Evans H.C."/>
            <person name="Brachmann A."/>
            <person name="Hughes D.P."/>
        </authorList>
    </citation>
    <scope>NUCLEOTIDE SEQUENCE [LARGE SCALE GENOMIC DNA]</scope>
    <source>
        <strain evidence="1 2">1348a</strain>
    </source>
</reference>
<name>A0A2C5XSE0_9HYPO</name>
<gene>
    <name evidence="1" type="ORF">CDD82_262</name>
</gene>
<evidence type="ECO:0000313" key="2">
    <source>
        <dbReference type="Proteomes" id="UP000224854"/>
    </source>
</evidence>
<sequence length="157" mass="17139">MITGLKIARCNSAQKVYNAREKSISGRGPGVGGVNMAMAIAHGGVSSDKSTSISVKYVNDFVWALRLSKITKGLIDKTWSHKTYSRGATFDMNASEPDVKSILLSEGLTDCEIWSIKGDQVENIVVSERVKQTWKPHQQRTSSTCASYVQVNILQSG</sequence>
<dbReference type="AlphaFoldDB" id="A0A2C5XSE0"/>
<organism evidence="1 2">
    <name type="scientific">Ophiocordyceps australis</name>
    <dbReference type="NCBI Taxonomy" id="1399860"/>
    <lineage>
        <taxon>Eukaryota</taxon>
        <taxon>Fungi</taxon>
        <taxon>Dikarya</taxon>
        <taxon>Ascomycota</taxon>
        <taxon>Pezizomycotina</taxon>
        <taxon>Sordariomycetes</taxon>
        <taxon>Hypocreomycetidae</taxon>
        <taxon>Hypocreales</taxon>
        <taxon>Ophiocordycipitaceae</taxon>
        <taxon>Ophiocordyceps</taxon>
    </lineage>
</organism>